<comment type="subcellular location">
    <subcellularLocation>
        <location evidence="1">Cell membrane</location>
        <topology evidence="1">Multi-pass membrane protein</topology>
    </subcellularLocation>
</comment>
<evidence type="ECO:0000256" key="8">
    <source>
        <dbReference type="ARBA" id="ARBA00022741"/>
    </source>
</evidence>
<keyword evidence="7 15" id="KW-0479">Metal-binding</keyword>
<evidence type="ECO:0000256" key="10">
    <source>
        <dbReference type="ARBA" id="ARBA00022842"/>
    </source>
</evidence>
<dbReference type="Gene3D" id="3.40.50.1000">
    <property type="entry name" value="HAD superfamily/HAD-like"/>
    <property type="match status" value="1"/>
</dbReference>
<feature type="transmembrane region" description="Helical" evidence="15">
    <location>
        <begin position="678"/>
        <end position="694"/>
    </location>
</feature>
<dbReference type="GO" id="GO:0055070">
    <property type="term" value="P:copper ion homeostasis"/>
    <property type="evidence" value="ECO:0007669"/>
    <property type="project" value="TreeGrafter"/>
</dbReference>
<dbReference type="SUPFAM" id="SSF56784">
    <property type="entry name" value="HAD-like"/>
    <property type="match status" value="1"/>
</dbReference>
<keyword evidence="10" id="KW-0460">Magnesium</keyword>
<feature type="transmembrane region" description="Helical" evidence="15">
    <location>
        <begin position="316"/>
        <end position="334"/>
    </location>
</feature>
<keyword evidence="14 15" id="KW-0472">Membrane</keyword>
<dbReference type="GO" id="GO:0005507">
    <property type="term" value="F:copper ion binding"/>
    <property type="evidence" value="ECO:0007669"/>
    <property type="project" value="TreeGrafter"/>
</dbReference>
<feature type="transmembrane region" description="Helical" evidence="15">
    <location>
        <begin position="340"/>
        <end position="370"/>
    </location>
</feature>
<comment type="similarity">
    <text evidence="2 15">Belongs to the cation transport ATPase (P-type) (TC 3.A.3) family. Type IB subfamily.</text>
</comment>
<dbReference type="AlphaFoldDB" id="A0A7C4LLH1"/>
<dbReference type="SUPFAM" id="SSF81653">
    <property type="entry name" value="Calcium ATPase, transduction domain A"/>
    <property type="match status" value="1"/>
</dbReference>
<dbReference type="InterPro" id="IPR023298">
    <property type="entry name" value="ATPase_P-typ_TM_dom_sf"/>
</dbReference>
<evidence type="ECO:0000256" key="11">
    <source>
        <dbReference type="ARBA" id="ARBA00022967"/>
    </source>
</evidence>
<dbReference type="InterPro" id="IPR023214">
    <property type="entry name" value="HAD_sf"/>
</dbReference>
<dbReference type="GO" id="GO:0005886">
    <property type="term" value="C:plasma membrane"/>
    <property type="evidence" value="ECO:0007669"/>
    <property type="project" value="UniProtKB-SubCell"/>
</dbReference>
<feature type="transmembrane region" description="Helical" evidence="15">
    <location>
        <begin position="60"/>
        <end position="84"/>
    </location>
</feature>
<dbReference type="InterPro" id="IPR044492">
    <property type="entry name" value="P_typ_ATPase_HD_dom"/>
</dbReference>
<keyword evidence="3" id="KW-0813">Transport</keyword>
<dbReference type="NCBIfam" id="TIGR01494">
    <property type="entry name" value="ATPase_P-type"/>
    <property type="match status" value="2"/>
</dbReference>
<dbReference type="NCBIfam" id="TIGR01525">
    <property type="entry name" value="ATPase-IB_hvy"/>
    <property type="match status" value="1"/>
</dbReference>
<feature type="domain" description="P-type ATPase A" evidence="16">
    <location>
        <begin position="195"/>
        <end position="295"/>
    </location>
</feature>
<dbReference type="InterPro" id="IPR008250">
    <property type="entry name" value="ATPase_P-typ_transduc_dom_A_sf"/>
</dbReference>
<reference evidence="17" key="1">
    <citation type="journal article" date="2020" name="mSystems">
        <title>Genome- and Community-Level Interaction Insights into Carbon Utilization and Element Cycling Functions of Hydrothermarchaeota in Hydrothermal Sediment.</title>
        <authorList>
            <person name="Zhou Z."/>
            <person name="Liu Y."/>
            <person name="Xu W."/>
            <person name="Pan J."/>
            <person name="Luo Z.H."/>
            <person name="Li M."/>
        </authorList>
    </citation>
    <scope>NUCLEOTIDE SEQUENCE [LARGE SCALE GENOMIC DNA]</scope>
    <source>
        <strain evidence="17">SpSt-508</strain>
    </source>
</reference>
<dbReference type="GO" id="GO:0005524">
    <property type="term" value="F:ATP binding"/>
    <property type="evidence" value="ECO:0007669"/>
    <property type="project" value="UniProtKB-UniRule"/>
</dbReference>
<evidence type="ECO:0000256" key="1">
    <source>
        <dbReference type="ARBA" id="ARBA00004651"/>
    </source>
</evidence>
<keyword evidence="4 15" id="KW-1003">Cell membrane</keyword>
<evidence type="ECO:0000256" key="13">
    <source>
        <dbReference type="ARBA" id="ARBA00023065"/>
    </source>
</evidence>
<keyword evidence="12 15" id="KW-1133">Transmembrane helix</keyword>
<dbReference type="PANTHER" id="PTHR43520">
    <property type="entry name" value="ATP7, ISOFORM B"/>
    <property type="match status" value="1"/>
</dbReference>
<evidence type="ECO:0000256" key="3">
    <source>
        <dbReference type="ARBA" id="ARBA00022448"/>
    </source>
</evidence>
<dbReference type="PRINTS" id="PR00119">
    <property type="entry name" value="CATATPASE"/>
</dbReference>
<proteinExistence type="inferred from homology"/>
<dbReference type="InterPro" id="IPR001757">
    <property type="entry name" value="P_typ_ATPase"/>
</dbReference>
<evidence type="ECO:0000256" key="7">
    <source>
        <dbReference type="ARBA" id="ARBA00022723"/>
    </source>
</evidence>
<protein>
    <submittedName>
        <fullName evidence="17">Cation-translocating P-type ATPase</fullName>
    </submittedName>
</protein>
<dbReference type="PROSITE" id="PS00154">
    <property type="entry name" value="ATPASE_E1_E2"/>
    <property type="match status" value="1"/>
</dbReference>
<dbReference type="EMBL" id="DSVQ01000012">
    <property type="protein sequence ID" value="HGT38798.1"/>
    <property type="molecule type" value="Genomic_DNA"/>
</dbReference>
<dbReference type="SFLD" id="SFLDS00003">
    <property type="entry name" value="Haloacid_Dehalogenase"/>
    <property type="match status" value="1"/>
</dbReference>
<feature type="transmembrane region" description="Helical" evidence="15">
    <location>
        <begin position="135"/>
        <end position="153"/>
    </location>
</feature>
<keyword evidence="9 15" id="KW-0067">ATP-binding</keyword>
<evidence type="ECO:0000256" key="15">
    <source>
        <dbReference type="RuleBase" id="RU362081"/>
    </source>
</evidence>
<keyword evidence="5" id="KW-0597">Phosphoprotein</keyword>
<evidence type="ECO:0000259" key="16">
    <source>
        <dbReference type="Pfam" id="PF00122"/>
    </source>
</evidence>
<feature type="transmembrane region" description="Helical" evidence="15">
    <location>
        <begin position="159"/>
        <end position="177"/>
    </location>
</feature>
<evidence type="ECO:0000256" key="4">
    <source>
        <dbReference type="ARBA" id="ARBA00022475"/>
    </source>
</evidence>
<dbReference type="InterPro" id="IPR023299">
    <property type="entry name" value="ATPase_P-typ_cyto_dom_N"/>
</dbReference>
<dbReference type="Pfam" id="PF00122">
    <property type="entry name" value="E1-E2_ATPase"/>
    <property type="match status" value="1"/>
</dbReference>
<keyword evidence="8 15" id="KW-0547">Nucleotide-binding</keyword>
<keyword evidence="6 15" id="KW-0812">Transmembrane</keyword>
<dbReference type="SFLD" id="SFLDG00002">
    <property type="entry name" value="C1.7:_P-type_atpase_like"/>
    <property type="match status" value="1"/>
</dbReference>
<name>A0A7C4LLH1_9PLAN</name>
<dbReference type="SUPFAM" id="SSF81665">
    <property type="entry name" value="Calcium ATPase, transmembrane domain M"/>
    <property type="match status" value="1"/>
</dbReference>
<dbReference type="InterPro" id="IPR036412">
    <property type="entry name" value="HAD-like_sf"/>
</dbReference>
<sequence length="750" mass="78517">MSDQPAACQTTGTPAACDYCGLPMAGAVCSEGPAYCCFGCRFAAAVTGARGETGETRWMATVLGLSVFCTMNVVMLTMALWSYAATPRTPFAAALADFLRAGALLFSAPVALMLGRPLARNALDQLRRGTLSTDLLLLTGVAAAFAVSVTATIRGQGHVYYEVGCVILVLVTLGRWLEAMGRLQASAALEELERLIPETVRLVDDQGGERLVPRDTLGIGSQVRVLAGERCPVDGRVMGGAAVVDEQFFTGEAVPVEKFPGDAVLGGSLNLDGELLLRATARPAAGALGRLIEAVRTARLTRGRYQVLADRWSQRFFPLIGLVAAATWIGHGWSGNWETALLASLSVVLIACPCALALATPLAIWSALAAAARRGVLFRSGPALERLAAVRAVRWDKTGTLTTGTPSVRRILCAREEERPCVEGFAQALAAASNHVFSKAIHEELAATTAPCAIGVVHTLPGRGLKANVPDYGNVVLGSAHWMAECGLTCGPVLQGLLARETSSPPSMYPPSMLGTVAGAATERREAEGSASVVFIGWQGEIRGAFLLEETLRPEAATAVAECQRLQLDQAVLTGDRLDRAHPLQTALGLPVQARLLPEEKLTAIRAARGTAGAVAMVGDGLNDAPALAAADVGIALGCGADVSRDAADVCLLPNDLRLVPWAIRHARRTVRTIRQNLLWSFGYNSVGVVAAALGSLHPALAAVLMVGSSLMVLGNSLRLRGEEHGPAAMPGQPPFRSAVLLPALGEPTP</sequence>
<comment type="caution">
    <text evidence="17">The sequence shown here is derived from an EMBL/GenBank/DDBJ whole genome shotgun (WGS) entry which is preliminary data.</text>
</comment>
<dbReference type="InterPro" id="IPR059000">
    <property type="entry name" value="ATPase_P-type_domA"/>
</dbReference>
<gene>
    <name evidence="17" type="ORF">ENS64_05980</name>
</gene>
<dbReference type="InterPro" id="IPR018303">
    <property type="entry name" value="ATPase_P-typ_P_site"/>
</dbReference>
<evidence type="ECO:0000313" key="17">
    <source>
        <dbReference type="EMBL" id="HGT38798.1"/>
    </source>
</evidence>
<organism evidence="17">
    <name type="scientific">Schlesneria paludicola</name>
    <dbReference type="NCBI Taxonomy" id="360056"/>
    <lineage>
        <taxon>Bacteria</taxon>
        <taxon>Pseudomonadati</taxon>
        <taxon>Planctomycetota</taxon>
        <taxon>Planctomycetia</taxon>
        <taxon>Planctomycetales</taxon>
        <taxon>Planctomycetaceae</taxon>
        <taxon>Schlesneria</taxon>
    </lineage>
</organism>
<dbReference type="PANTHER" id="PTHR43520:SF5">
    <property type="entry name" value="CATION-TRANSPORTING P-TYPE ATPASE-RELATED"/>
    <property type="match status" value="1"/>
</dbReference>
<dbReference type="GO" id="GO:0016887">
    <property type="term" value="F:ATP hydrolysis activity"/>
    <property type="evidence" value="ECO:0007669"/>
    <property type="project" value="InterPro"/>
</dbReference>
<evidence type="ECO:0000256" key="9">
    <source>
        <dbReference type="ARBA" id="ARBA00022840"/>
    </source>
</evidence>
<dbReference type="Gene3D" id="2.70.150.10">
    <property type="entry name" value="Calcium-transporting ATPase, cytoplasmic transduction domain A"/>
    <property type="match status" value="1"/>
</dbReference>
<evidence type="ECO:0000256" key="5">
    <source>
        <dbReference type="ARBA" id="ARBA00022553"/>
    </source>
</evidence>
<keyword evidence="13" id="KW-0406">Ion transport</keyword>
<evidence type="ECO:0000256" key="2">
    <source>
        <dbReference type="ARBA" id="ARBA00006024"/>
    </source>
</evidence>
<feature type="transmembrane region" description="Helical" evidence="15">
    <location>
        <begin position="90"/>
        <end position="114"/>
    </location>
</feature>
<accession>A0A7C4LLH1</accession>
<dbReference type="Pfam" id="PF00702">
    <property type="entry name" value="Hydrolase"/>
    <property type="match status" value="1"/>
</dbReference>
<evidence type="ECO:0000256" key="14">
    <source>
        <dbReference type="ARBA" id="ARBA00023136"/>
    </source>
</evidence>
<keyword evidence="11" id="KW-1278">Translocase</keyword>
<evidence type="ECO:0000256" key="12">
    <source>
        <dbReference type="ARBA" id="ARBA00022989"/>
    </source>
</evidence>
<dbReference type="InterPro" id="IPR027256">
    <property type="entry name" value="P-typ_ATPase_IB"/>
</dbReference>
<dbReference type="SFLD" id="SFLDF00027">
    <property type="entry name" value="p-type_atpase"/>
    <property type="match status" value="1"/>
</dbReference>
<dbReference type="GO" id="GO:0043682">
    <property type="term" value="F:P-type divalent copper transporter activity"/>
    <property type="evidence" value="ECO:0007669"/>
    <property type="project" value="TreeGrafter"/>
</dbReference>
<evidence type="ECO:0000256" key="6">
    <source>
        <dbReference type="ARBA" id="ARBA00022692"/>
    </source>
</evidence>
<dbReference type="Gene3D" id="3.40.1110.10">
    <property type="entry name" value="Calcium-transporting ATPase, cytoplasmic domain N"/>
    <property type="match status" value="1"/>
</dbReference>